<reference evidence="4" key="1">
    <citation type="journal article" date="2018" name="Algal Res.">
        <title>Characterization of plant carbon substrate utilization by Auxenochlorella protothecoides.</title>
        <authorList>
            <person name="Vogler B.W."/>
            <person name="Starkenburg S.R."/>
            <person name="Sudasinghe N."/>
            <person name="Schambach J.Y."/>
            <person name="Rollin J.A."/>
            <person name="Pattathil S."/>
            <person name="Barry A.N."/>
        </authorList>
    </citation>
    <scope>NUCLEOTIDE SEQUENCE [LARGE SCALE GENOMIC DNA]</scope>
    <source>
        <strain evidence="4">UTEX 25</strain>
    </source>
</reference>
<dbReference type="Proteomes" id="UP000279271">
    <property type="component" value="Unassembled WGS sequence"/>
</dbReference>
<gene>
    <name evidence="3" type="ORF">APUTEX25_004304</name>
</gene>
<dbReference type="EMBL" id="QOKY01000128">
    <property type="protein sequence ID" value="RMZ57470.1"/>
    <property type="molecule type" value="Genomic_DNA"/>
</dbReference>
<feature type="domain" description="Yippee" evidence="2">
    <location>
        <begin position="1"/>
        <end position="53"/>
    </location>
</feature>
<dbReference type="InterPro" id="IPR034751">
    <property type="entry name" value="Yippee"/>
</dbReference>
<accession>A0A3M7L685</accession>
<comment type="caution">
    <text evidence="3">The sequence shown here is derived from an EMBL/GenBank/DDBJ whole genome shotgun (WGS) entry which is preliminary data.</text>
</comment>
<evidence type="ECO:0000256" key="1">
    <source>
        <dbReference type="SAM" id="MobiDB-lite"/>
    </source>
</evidence>
<feature type="non-terminal residue" evidence="3">
    <location>
        <position position="1"/>
    </location>
</feature>
<organism evidence="3 4">
    <name type="scientific">Auxenochlorella protothecoides</name>
    <name type="common">Green microalga</name>
    <name type="synonym">Chlorella protothecoides</name>
    <dbReference type="NCBI Taxonomy" id="3075"/>
    <lineage>
        <taxon>Eukaryota</taxon>
        <taxon>Viridiplantae</taxon>
        <taxon>Chlorophyta</taxon>
        <taxon>core chlorophytes</taxon>
        <taxon>Trebouxiophyceae</taxon>
        <taxon>Chlorellales</taxon>
        <taxon>Chlorellaceae</taxon>
        <taxon>Auxenochlorella</taxon>
    </lineage>
</organism>
<dbReference type="PROSITE" id="PS51792">
    <property type="entry name" value="YIPPEE"/>
    <property type="match status" value="1"/>
</dbReference>
<dbReference type="AlphaFoldDB" id="A0A3M7L685"/>
<feature type="compositionally biased region" description="Low complexity" evidence="1">
    <location>
        <begin position="56"/>
        <end position="70"/>
    </location>
</feature>
<dbReference type="InterPro" id="IPR039058">
    <property type="entry name" value="Yippee_fam"/>
</dbReference>
<dbReference type="PANTHER" id="PTHR13848">
    <property type="entry name" value="PROTEIN YIPPEE-LIKE CG15309-RELATED"/>
    <property type="match status" value="1"/>
</dbReference>
<feature type="region of interest" description="Disordered" evidence="1">
    <location>
        <begin position="56"/>
        <end position="79"/>
    </location>
</feature>
<evidence type="ECO:0000313" key="3">
    <source>
        <dbReference type="EMBL" id="RMZ57470.1"/>
    </source>
</evidence>
<evidence type="ECO:0000259" key="2">
    <source>
        <dbReference type="PROSITE" id="PS51792"/>
    </source>
</evidence>
<name>A0A3M7L685_AUXPR</name>
<evidence type="ECO:0000313" key="4">
    <source>
        <dbReference type="Proteomes" id="UP000279271"/>
    </source>
</evidence>
<protein>
    <recommendedName>
        <fullName evidence="2">Yippee domain-containing protein</fullName>
    </recommendedName>
</protein>
<sequence>ERELTTGRHTVCDIHCTCCREVVGWLYIRAQDPRERYKEHKFILERSKVLGLDSRAPVSPLTSASLSSSSDVEDPFEMV</sequence>
<proteinExistence type="predicted"/>